<accession>A0A564Y4E2</accession>
<dbReference type="Gene3D" id="3.40.30.10">
    <property type="entry name" value="Glutaredoxin"/>
    <property type="match status" value="1"/>
</dbReference>
<sequence>MSQVRSVNGDILDSLVKQKEIVVCKFFKPGCGACQEFKNVYLNIAREINGPTYVEIDVTKNENISTRYGIQYLPTTKIYFRGGVETFIGNQRENITDSLRLKLSQAGY</sequence>
<feature type="domain" description="Thioredoxin" evidence="1">
    <location>
        <begin position="7"/>
        <end position="97"/>
    </location>
</feature>
<dbReference type="PANTHER" id="PTHR45663">
    <property type="entry name" value="GEO12009P1"/>
    <property type="match status" value="1"/>
</dbReference>
<reference evidence="2 3" key="1">
    <citation type="submission" date="2019-07" db="EMBL/GenBank/DDBJ databases">
        <authorList>
            <person name="Jastrzebski P J."/>
            <person name="Paukszto L."/>
            <person name="Jastrzebski P J."/>
        </authorList>
    </citation>
    <scope>NUCLEOTIDE SEQUENCE [LARGE SCALE GENOMIC DNA]</scope>
    <source>
        <strain evidence="2 3">WMS-il1</strain>
    </source>
</reference>
<dbReference type="InterPro" id="IPR036249">
    <property type="entry name" value="Thioredoxin-like_sf"/>
</dbReference>
<protein>
    <recommendedName>
        <fullName evidence="1">Thioredoxin domain-containing protein</fullName>
    </recommendedName>
</protein>
<evidence type="ECO:0000313" key="2">
    <source>
        <dbReference type="EMBL" id="VUZ41374.1"/>
    </source>
</evidence>
<evidence type="ECO:0000259" key="1">
    <source>
        <dbReference type="Pfam" id="PF00085"/>
    </source>
</evidence>
<keyword evidence="3" id="KW-1185">Reference proteome</keyword>
<gene>
    <name evidence="2" type="ORF">WMSIL1_LOCUS2124</name>
</gene>
<organism evidence="2 3">
    <name type="scientific">Hymenolepis diminuta</name>
    <name type="common">Rat tapeworm</name>
    <dbReference type="NCBI Taxonomy" id="6216"/>
    <lineage>
        <taxon>Eukaryota</taxon>
        <taxon>Metazoa</taxon>
        <taxon>Spiralia</taxon>
        <taxon>Lophotrochozoa</taxon>
        <taxon>Platyhelminthes</taxon>
        <taxon>Cestoda</taxon>
        <taxon>Eucestoda</taxon>
        <taxon>Cyclophyllidea</taxon>
        <taxon>Hymenolepididae</taxon>
        <taxon>Hymenolepis</taxon>
    </lineage>
</organism>
<name>A0A564Y4E2_HYMDI</name>
<dbReference type="PANTHER" id="PTHR45663:SF11">
    <property type="entry name" value="GEO12009P1"/>
    <property type="match status" value="1"/>
</dbReference>
<dbReference type="SUPFAM" id="SSF52833">
    <property type="entry name" value="Thioredoxin-like"/>
    <property type="match status" value="1"/>
</dbReference>
<dbReference type="Proteomes" id="UP000321570">
    <property type="component" value="Unassembled WGS sequence"/>
</dbReference>
<proteinExistence type="predicted"/>
<dbReference type="Pfam" id="PF00085">
    <property type="entry name" value="Thioredoxin"/>
    <property type="match status" value="1"/>
</dbReference>
<dbReference type="CDD" id="cd02961">
    <property type="entry name" value="PDI_a_family"/>
    <property type="match status" value="1"/>
</dbReference>
<dbReference type="GO" id="GO:0005737">
    <property type="term" value="C:cytoplasm"/>
    <property type="evidence" value="ECO:0007669"/>
    <property type="project" value="TreeGrafter"/>
</dbReference>
<dbReference type="EMBL" id="CABIJS010000055">
    <property type="protein sequence ID" value="VUZ41374.1"/>
    <property type="molecule type" value="Genomic_DNA"/>
</dbReference>
<dbReference type="InterPro" id="IPR013766">
    <property type="entry name" value="Thioredoxin_domain"/>
</dbReference>
<dbReference type="AlphaFoldDB" id="A0A564Y4E2"/>
<dbReference type="GO" id="GO:0015035">
    <property type="term" value="F:protein-disulfide reductase activity"/>
    <property type="evidence" value="ECO:0007669"/>
    <property type="project" value="TreeGrafter"/>
</dbReference>
<evidence type="ECO:0000313" key="3">
    <source>
        <dbReference type="Proteomes" id="UP000321570"/>
    </source>
</evidence>